<evidence type="ECO:0000256" key="1">
    <source>
        <dbReference type="SAM" id="Coils"/>
    </source>
</evidence>
<feature type="coiled-coil region" evidence="1">
    <location>
        <begin position="108"/>
        <end position="232"/>
    </location>
</feature>
<proteinExistence type="predicted"/>
<dbReference type="OrthoDB" id="3894663at2759"/>
<keyword evidence="2" id="KW-1133">Transmembrane helix</keyword>
<evidence type="ECO:0000256" key="2">
    <source>
        <dbReference type="SAM" id="Phobius"/>
    </source>
</evidence>
<feature type="transmembrane region" description="Helical" evidence="2">
    <location>
        <begin position="42"/>
        <end position="66"/>
    </location>
</feature>
<keyword evidence="2" id="KW-0472">Membrane</keyword>
<sequence length="232" mass="26988">MTVLQHPDILPREDPKRIKKMAVISRHLHTSAFMTGQERQNLLWVSFGVFVGLCFVATISAVRVRIVGDPAKKWKKYARRVRDRDQTIQATRGRLDIQDDIRALNGAADRLRVTINAQVENLADLNADVNTKRARIQQLELEAIDLRRFQDHEHELRRQIEAANQECDRLRPVAAEVEGLRGRIGGMRDEERRRRREVEEKNVEIRNMAARNAQLVQRMAFVQQQLVQMQNT</sequence>
<dbReference type="Proteomes" id="UP000250140">
    <property type="component" value="Unassembled WGS sequence"/>
</dbReference>
<dbReference type="EMBL" id="KV750275">
    <property type="protein sequence ID" value="OCL05487.1"/>
    <property type="molecule type" value="Genomic_DNA"/>
</dbReference>
<evidence type="ECO:0000313" key="4">
    <source>
        <dbReference type="Proteomes" id="UP000250140"/>
    </source>
</evidence>
<evidence type="ECO:0000313" key="3">
    <source>
        <dbReference type="EMBL" id="OCL05487.1"/>
    </source>
</evidence>
<keyword evidence="1" id="KW-0175">Coiled coil</keyword>
<organism evidence="3 4">
    <name type="scientific">Glonium stellatum</name>
    <dbReference type="NCBI Taxonomy" id="574774"/>
    <lineage>
        <taxon>Eukaryota</taxon>
        <taxon>Fungi</taxon>
        <taxon>Dikarya</taxon>
        <taxon>Ascomycota</taxon>
        <taxon>Pezizomycotina</taxon>
        <taxon>Dothideomycetes</taxon>
        <taxon>Pleosporomycetidae</taxon>
        <taxon>Gloniales</taxon>
        <taxon>Gloniaceae</taxon>
        <taxon>Glonium</taxon>
    </lineage>
</organism>
<keyword evidence="2" id="KW-0812">Transmembrane</keyword>
<reference evidence="3 4" key="1">
    <citation type="journal article" date="2016" name="Nat. Commun.">
        <title>Ectomycorrhizal ecology is imprinted in the genome of the dominant symbiotic fungus Cenococcum geophilum.</title>
        <authorList>
            <consortium name="DOE Joint Genome Institute"/>
            <person name="Peter M."/>
            <person name="Kohler A."/>
            <person name="Ohm R.A."/>
            <person name="Kuo A."/>
            <person name="Krutzmann J."/>
            <person name="Morin E."/>
            <person name="Arend M."/>
            <person name="Barry K.W."/>
            <person name="Binder M."/>
            <person name="Choi C."/>
            <person name="Clum A."/>
            <person name="Copeland A."/>
            <person name="Grisel N."/>
            <person name="Haridas S."/>
            <person name="Kipfer T."/>
            <person name="LaButti K."/>
            <person name="Lindquist E."/>
            <person name="Lipzen A."/>
            <person name="Maire R."/>
            <person name="Meier B."/>
            <person name="Mihaltcheva S."/>
            <person name="Molinier V."/>
            <person name="Murat C."/>
            <person name="Poggeler S."/>
            <person name="Quandt C.A."/>
            <person name="Sperisen C."/>
            <person name="Tritt A."/>
            <person name="Tisserant E."/>
            <person name="Crous P.W."/>
            <person name="Henrissat B."/>
            <person name="Nehls U."/>
            <person name="Egli S."/>
            <person name="Spatafora J.W."/>
            <person name="Grigoriev I.V."/>
            <person name="Martin F.M."/>
        </authorList>
    </citation>
    <scope>NUCLEOTIDE SEQUENCE [LARGE SCALE GENOMIC DNA]</scope>
    <source>
        <strain evidence="3 4">CBS 207.34</strain>
    </source>
</reference>
<keyword evidence="4" id="KW-1185">Reference proteome</keyword>
<protein>
    <submittedName>
        <fullName evidence="3">Uncharacterized protein</fullName>
    </submittedName>
</protein>
<accession>A0A8E2EV45</accession>
<dbReference type="AlphaFoldDB" id="A0A8E2EV45"/>
<gene>
    <name evidence="3" type="ORF">AOQ84DRAFT_390844</name>
</gene>
<name>A0A8E2EV45_9PEZI</name>